<dbReference type="Pfam" id="PF13550">
    <property type="entry name" value="Phage-tail_3"/>
    <property type="match status" value="1"/>
</dbReference>
<evidence type="ECO:0000313" key="3">
    <source>
        <dbReference type="EMBL" id="PKB14230.1"/>
    </source>
</evidence>
<evidence type="ECO:0000259" key="1">
    <source>
        <dbReference type="Pfam" id="PF13550"/>
    </source>
</evidence>
<name>A0A2N0H5N0_9SPHN</name>
<feature type="domain" description="Tip attachment protein J" evidence="1">
    <location>
        <begin position="232"/>
        <end position="389"/>
    </location>
</feature>
<gene>
    <name evidence="3" type="ORF">B0I00_2862</name>
</gene>
<proteinExistence type="predicted"/>
<keyword evidence="4" id="KW-1185">Reference proteome</keyword>
<dbReference type="EMBL" id="PHUF01000005">
    <property type="protein sequence ID" value="PKB14230.1"/>
    <property type="molecule type" value="Genomic_DNA"/>
</dbReference>
<evidence type="ECO:0000313" key="4">
    <source>
        <dbReference type="Proteomes" id="UP000232587"/>
    </source>
</evidence>
<dbReference type="OrthoDB" id="8445115at2"/>
<dbReference type="Pfam" id="PF23666">
    <property type="entry name" value="Rcc01698_C"/>
    <property type="match status" value="1"/>
</dbReference>
<feature type="domain" description="Rcc01698-like C-terminal" evidence="2">
    <location>
        <begin position="483"/>
        <end position="578"/>
    </location>
</feature>
<accession>A0A2N0H5N0</accession>
<dbReference type="InterPro" id="IPR032876">
    <property type="entry name" value="J_dom"/>
</dbReference>
<dbReference type="RefSeq" id="WP_100868049.1">
    <property type="nucleotide sequence ID" value="NZ_PHUF01000005.1"/>
</dbReference>
<dbReference type="AlphaFoldDB" id="A0A2N0H5N0"/>
<protein>
    <submittedName>
        <fullName evidence="3">Putative tail protein</fullName>
    </submittedName>
</protein>
<organism evidence="3 4">
    <name type="scientific">Novosphingobium kunmingense</name>
    <dbReference type="NCBI Taxonomy" id="1211806"/>
    <lineage>
        <taxon>Bacteria</taxon>
        <taxon>Pseudomonadati</taxon>
        <taxon>Pseudomonadota</taxon>
        <taxon>Alphaproteobacteria</taxon>
        <taxon>Sphingomonadales</taxon>
        <taxon>Sphingomonadaceae</taxon>
        <taxon>Novosphingobium</taxon>
    </lineage>
</organism>
<comment type="caution">
    <text evidence="3">The sequence shown here is derived from an EMBL/GenBank/DDBJ whole genome shotgun (WGS) entry which is preliminary data.</text>
</comment>
<sequence>MATLVFTAIGTLLGGPVGGAIGALAGRQVDALILGGGRGREGPRLAELAVTTSSYGIPIPRHFGRMRAAGQIIWATDLVEHRNTQGGGKGQPSVTQYIYSASFAVALSSRPIMGVGRIWADGKLLRGAAGDMKVAGSFRLHPGTADQAPDPLLASAEAAGRCPAYTGLAYAVFEDLQLADFGNRLPALTFEVLADDGELTLSALVDPVIENVDAAVPLGGVDGLSMDGALIDSLAALDPLYPVDCDACDEQLTIRPDRRQPTAIALPEAATSTERDDFGGNAGFARKRAPEAEQPVAMLRYYDVDRDYQPGAQRAGGRPAPGQPRSIELPAALSALVARRLIDGAAKRTHWARQTISWRVTQIDPAVRPGATVSLPGHPGLWRVREWEWRSHGVDLTLVRLAPDSAGSTSADPGRAVTAPDRPLGPTALAACELPWDGHAATPVPLVMAMATSSESGWTGAALFAEQADGSLHPLGPSGRRRAIIGTAVTALPPASPLLFDRKGFVDVTLVGDDGTLPDATMQQLATGANRAVLGEEIIQFGSAAKLQDGSWRLSGLLRGRGGTEHAVGSHAEGDRFILLDGAGTPVDAARLALSPAGRLAAIGLADPAPVLAAVQLRGIGWRPPSPVHARCNKLGNGDRLITWVRRARGAWAWADGIDTPPREQAERYDVVFAEGPQVFARWETDRPELLLGAELAGSLLAQAPQGTIRIVQRGDRAPSLPLALPLT</sequence>
<evidence type="ECO:0000259" key="2">
    <source>
        <dbReference type="Pfam" id="PF23666"/>
    </source>
</evidence>
<reference evidence="3 4" key="1">
    <citation type="submission" date="2017-11" db="EMBL/GenBank/DDBJ databases">
        <title>Genomic Encyclopedia of Type Strains, Phase III (KMG-III): the genomes of soil and plant-associated and newly described type strains.</title>
        <authorList>
            <person name="Whitman W."/>
        </authorList>
    </citation>
    <scope>NUCLEOTIDE SEQUENCE [LARGE SCALE GENOMIC DNA]</scope>
    <source>
        <strain evidence="3 4">CGMCC 1.12274</strain>
    </source>
</reference>
<dbReference type="Proteomes" id="UP000232587">
    <property type="component" value="Unassembled WGS sequence"/>
</dbReference>
<dbReference type="InterPro" id="IPR056490">
    <property type="entry name" value="Rcc01698_C"/>
</dbReference>